<dbReference type="GO" id="GO:0008270">
    <property type="term" value="F:zinc ion binding"/>
    <property type="evidence" value="ECO:0007669"/>
    <property type="project" value="UniProtKB-KW"/>
</dbReference>
<dbReference type="Proteomes" id="UP001058974">
    <property type="component" value="Chromosome 7"/>
</dbReference>
<gene>
    <name evidence="4" type="ORF">KIW84_074819</name>
</gene>
<keyword evidence="1" id="KW-0479">Metal-binding</keyword>
<reference evidence="4 5" key="1">
    <citation type="journal article" date="2022" name="Nat. Genet.">
        <title>Improved pea reference genome and pan-genome highlight genomic features and evolutionary characteristics.</title>
        <authorList>
            <person name="Yang T."/>
            <person name="Liu R."/>
            <person name="Luo Y."/>
            <person name="Hu S."/>
            <person name="Wang D."/>
            <person name="Wang C."/>
            <person name="Pandey M.K."/>
            <person name="Ge S."/>
            <person name="Xu Q."/>
            <person name="Li N."/>
            <person name="Li G."/>
            <person name="Huang Y."/>
            <person name="Saxena R.K."/>
            <person name="Ji Y."/>
            <person name="Li M."/>
            <person name="Yan X."/>
            <person name="He Y."/>
            <person name="Liu Y."/>
            <person name="Wang X."/>
            <person name="Xiang C."/>
            <person name="Varshney R.K."/>
            <person name="Ding H."/>
            <person name="Gao S."/>
            <person name="Zong X."/>
        </authorList>
    </citation>
    <scope>NUCLEOTIDE SEQUENCE [LARGE SCALE GENOMIC DNA]</scope>
    <source>
        <strain evidence="4 5">cv. Zhongwan 6</strain>
    </source>
</reference>
<dbReference type="OrthoDB" id="654211at2759"/>
<dbReference type="Gramene" id="Psat07G0481900-T1">
    <property type="protein sequence ID" value="KAI5389318.1"/>
    <property type="gene ID" value="KIW84_074819"/>
</dbReference>
<feature type="compositionally biased region" description="Polar residues" evidence="2">
    <location>
        <begin position="73"/>
        <end position="92"/>
    </location>
</feature>
<evidence type="ECO:0000259" key="3">
    <source>
        <dbReference type="PROSITE" id="PS50157"/>
    </source>
</evidence>
<evidence type="ECO:0000256" key="1">
    <source>
        <dbReference type="PROSITE-ProRule" id="PRU00042"/>
    </source>
</evidence>
<dbReference type="AlphaFoldDB" id="A0A9D5A0E4"/>
<keyword evidence="5" id="KW-1185">Reference proteome</keyword>
<dbReference type="PROSITE" id="PS00028">
    <property type="entry name" value="ZINC_FINGER_C2H2_1"/>
    <property type="match status" value="2"/>
</dbReference>
<dbReference type="PANTHER" id="PTHR46326">
    <property type="entry name" value="ZINC FINGER PROTEIN ZAT1-RELATED"/>
    <property type="match status" value="1"/>
</dbReference>
<feature type="compositionally biased region" description="Polar residues" evidence="2">
    <location>
        <begin position="110"/>
        <end position="119"/>
    </location>
</feature>
<feature type="domain" description="C2H2-type" evidence="3">
    <location>
        <begin position="213"/>
        <end position="235"/>
    </location>
</feature>
<sequence>MEKNNGKVCGICDKWFSSGKAFGGHMRSHYVKLPIPPKLETNNQVEDDSANSTQHPIQSASSLSFRSMKRNLSAISASSNRENKSESYPQNPTHKRSKCLRKQNAAADTKSLSEQTSPISETKIPQGAWIVWDFYKLAQQEEEAKAQKINEINEIKAKDSGSGRGDLLAQADSQTRFKCEKCGKVLRSFQALGGHKAHCRIDKDGDFIDQKPFQCPYCNRMFKNAQALGGHRRVHFSVANEF</sequence>
<feature type="compositionally biased region" description="Polar residues" evidence="2">
    <location>
        <begin position="40"/>
        <end position="65"/>
    </location>
</feature>
<comment type="caution">
    <text evidence="4">The sequence shown here is derived from an EMBL/GenBank/DDBJ whole genome shotgun (WGS) entry which is preliminary data.</text>
</comment>
<evidence type="ECO:0000313" key="5">
    <source>
        <dbReference type="Proteomes" id="UP001058974"/>
    </source>
</evidence>
<feature type="region of interest" description="Disordered" evidence="2">
    <location>
        <begin position="39"/>
        <end position="119"/>
    </location>
</feature>
<accession>A0A9D5A0E4</accession>
<dbReference type="SMART" id="SM00355">
    <property type="entry name" value="ZnF_C2H2"/>
    <property type="match status" value="3"/>
</dbReference>
<dbReference type="PROSITE" id="PS50157">
    <property type="entry name" value="ZINC_FINGER_C2H2_2"/>
    <property type="match status" value="2"/>
</dbReference>
<keyword evidence="1" id="KW-0862">Zinc</keyword>
<protein>
    <recommendedName>
        <fullName evidence="3">C2H2-type domain-containing protein</fullName>
    </recommendedName>
</protein>
<dbReference type="Pfam" id="PF13912">
    <property type="entry name" value="zf-C2H2_6"/>
    <property type="match status" value="3"/>
</dbReference>
<feature type="domain" description="C2H2-type" evidence="3">
    <location>
        <begin position="7"/>
        <end position="34"/>
    </location>
</feature>
<evidence type="ECO:0000256" key="2">
    <source>
        <dbReference type="SAM" id="MobiDB-lite"/>
    </source>
</evidence>
<organism evidence="4 5">
    <name type="scientific">Pisum sativum</name>
    <name type="common">Garden pea</name>
    <name type="synonym">Lathyrus oleraceus</name>
    <dbReference type="NCBI Taxonomy" id="3888"/>
    <lineage>
        <taxon>Eukaryota</taxon>
        <taxon>Viridiplantae</taxon>
        <taxon>Streptophyta</taxon>
        <taxon>Embryophyta</taxon>
        <taxon>Tracheophyta</taxon>
        <taxon>Spermatophyta</taxon>
        <taxon>Magnoliopsida</taxon>
        <taxon>eudicotyledons</taxon>
        <taxon>Gunneridae</taxon>
        <taxon>Pentapetalae</taxon>
        <taxon>rosids</taxon>
        <taxon>fabids</taxon>
        <taxon>Fabales</taxon>
        <taxon>Fabaceae</taxon>
        <taxon>Papilionoideae</taxon>
        <taxon>50 kb inversion clade</taxon>
        <taxon>NPAAA clade</taxon>
        <taxon>Hologalegina</taxon>
        <taxon>IRL clade</taxon>
        <taxon>Fabeae</taxon>
        <taxon>Lathyrus</taxon>
    </lineage>
</organism>
<dbReference type="Gene3D" id="3.30.160.60">
    <property type="entry name" value="Classic Zinc Finger"/>
    <property type="match status" value="1"/>
</dbReference>
<dbReference type="GO" id="GO:0006355">
    <property type="term" value="P:regulation of DNA-templated transcription"/>
    <property type="evidence" value="ECO:0007669"/>
    <property type="project" value="InterPro"/>
</dbReference>
<dbReference type="EMBL" id="JAMSHJ010000007">
    <property type="protein sequence ID" value="KAI5389318.1"/>
    <property type="molecule type" value="Genomic_DNA"/>
</dbReference>
<evidence type="ECO:0000313" key="4">
    <source>
        <dbReference type="EMBL" id="KAI5389318.1"/>
    </source>
</evidence>
<dbReference type="InterPro" id="IPR013087">
    <property type="entry name" value="Znf_C2H2_type"/>
</dbReference>
<dbReference type="InterPro" id="IPR036236">
    <property type="entry name" value="Znf_C2H2_sf"/>
</dbReference>
<dbReference type="SUPFAM" id="SSF57667">
    <property type="entry name" value="beta-beta-alpha zinc fingers"/>
    <property type="match status" value="2"/>
</dbReference>
<dbReference type="PANTHER" id="PTHR46326:SF10">
    <property type="entry name" value="C2H2 AND C2HC ZINC FINGER PROTEIN"/>
    <property type="match status" value="1"/>
</dbReference>
<proteinExistence type="predicted"/>
<keyword evidence="1" id="KW-0863">Zinc-finger</keyword>
<name>A0A9D5A0E4_PEA</name>
<dbReference type="InterPro" id="IPR044303">
    <property type="entry name" value="ZAT1/4/9"/>
</dbReference>